<dbReference type="Proteomes" id="UP000799778">
    <property type="component" value="Unassembled WGS sequence"/>
</dbReference>
<accession>A0A6A5Y1G0</accession>
<keyword evidence="2" id="KW-1185">Reference proteome</keyword>
<evidence type="ECO:0000313" key="2">
    <source>
        <dbReference type="Proteomes" id="UP000799778"/>
    </source>
</evidence>
<dbReference type="RefSeq" id="XP_033387734.1">
    <property type="nucleotide sequence ID" value="XM_033527108.1"/>
</dbReference>
<protein>
    <submittedName>
        <fullName evidence="1">Uncharacterized protein</fullName>
    </submittedName>
</protein>
<sequence>MWIINLPRSTTDFVVLNSLLYSIHLSKSKRTWRQGGVNDVTTILAIVIVSILIDSERPGNEAAV</sequence>
<evidence type="ECO:0000313" key="1">
    <source>
        <dbReference type="EMBL" id="KAF2019395.1"/>
    </source>
</evidence>
<dbReference type="GeneID" id="54284505"/>
<gene>
    <name evidence="1" type="ORF">BU24DRAFT_419012</name>
</gene>
<organism evidence="1 2">
    <name type="scientific">Aaosphaeria arxii CBS 175.79</name>
    <dbReference type="NCBI Taxonomy" id="1450172"/>
    <lineage>
        <taxon>Eukaryota</taxon>
        <taxon>Fungi</taxon>
        <taxon>Dikarya</taxon>
        <taxon>Ascomycota</taxon>
        <taxon>Pezizomycotina</taxon>
        <taxon>Dothideomycetes</taxon>
        <taxon>Pleosporomycetidae</taxon>
        <taxon>Pleosporales</taxon>
        <taxon>Pleosporales incertae sedis</taxon>
        <taxon>Aaosphaeria</taxon>
    </lineage>
</organism>
<dbReference type="EMBL" id="ML978067">
    <property type="protein sequence ID" value="KAF2019395.1"/>
    <property type="molecule type" value="Genomic_DNA"/>
</dbReference>
<dbReference type="AlphaFoldDB" id="A0A6A5Y1G0"/>
<reference evidence="1" key="1">
    <citation type="journal article" date="2020" name="Stud. Mycol.">
        <title>101 Dothideomycetes genomes: a test case for predicting lifestyles and emergence of pathogens.</title>
        <authorList>
            <person name="Haridas S."/>
            <person name="Albert R."/>
            <person name="Binder M."/>
            <person name="Bloem J."/>
            <person name="Labutti K."/>
            <person name="Salamov A."/>
            <person name="Andreopoulos B."/>
            <person name="Baker S."/>
            <person name="Barry K."/>
            <person name="Bills G."/>
            <person name="Bluhm B."/>
            <person name="Cannon C."/>
            <person name="Castanera R."/>
            <person name="Culley D."/>
            <person name="Daum C."/>
            <person name="Ezra D."/>
            <person name="Gonzalez J."/>
            <person name="Henrissat B."/>
            <person name="Kuo A."/>
            <person name="Liang C."/>
            <person name="Lipzen A."/>
            <person name="Lutzoni F."/>
            <person name="Magnuson J."/>
            <person name="Mondo S."/>
            <person name="Nolan M."/>
            <person name="Ohm R."/>
            <person name="Pangilinan J."/>
            <person name="Park H.-J."/>
            <person name="Ramirez L."/>
            <person name="Alfaro M."/>
            <person name="Sun H."/>
            <person name="Tritt A."/>
            <person name="Yoshinaga Y."/>
            <person name="Zwiers L.-H."/>
            <person name="Turgeon B."/>
            <person name="Goodwin S."/>
            <person name="Spatafora J."/>
            <person name="Crous P."/>
            <person name="Grigoriev I."/>
        </authorList>
    </citation>
    <scope>NUCLEOTIDE SEQUENCE</scope>
    <source>
        <strain evidence="1">CBS 175.79</strain>
    </source>
</reference>
<name>A0A6A5Y1G0_9PLEO</name>
<proteinExistence type="predicted"/>